<evidence type="ECO:0000313" key="2">
    <source>
        <dbReference type="Proteomes" id="UP000723714"/>
    </source>
</evidence>
<reference evidence="1 2" key="1">
    <citation type="submission" date="2021-06" db="EMBL/GenBank/DDBJ databases">
        <title>Faecalicatena sp. nov. isolated from porcine feces.</title>
        <authorList>
            <person name="Oh B.S."/>
            <person name="Lee J.H."/>
        </authorList>
    </citation>
    <scope>NUCLEOTIDE SEQUENCE [LARGE SCALE GENOMIC DNA]</scope>
    <source>
        <strain evidence="1 2">AGMB00832</strain>
    </source>
</reference>
<sequence length="70" mass="8151">MFAMIYFALGNPLSMYMTPEAMGREWFQTANIFMMMNFVCKNNGNKLCDTCKDQICMERFFVLCFSSGKT</sequence>
<protein>
    <submittedName>
        <fullName evidence="1">Uncharacterized protein</fullName>
    </submittedName>
</protein>
<accession>A0ABS6D9B5</accession>
<gene>
    <name evidence="1" type="ORF">HGO97_018510</name>
</gene>
<dbReference type="Proteomes" id="UP000723714">
    <property type="component" value="Unassembled WGS sequence"/>
</dbReference>
<evidence type="ECO:0000313" key="1">
    <source>
        <dbReference type="EMBL" id="MBU3877797.1"/>
    </source>
</evidence>
<name>A0ABS6D9B5_9FIRM</name>
<organism evidence="1 2">
    <name type="scientific">Faecalicatena faecalis</name>
    <dbReference type="NCBI Taxonomy" id="2726362"/>
    <lineage>
        <taxon>Bacteria</taxon>
        <taxon>Bacillati</taxon>
        <taxon>Bacillota</taxon>
        <taxon>Clostridia</taxon>
        <taxon>Lachnospirales</taxon>
        <taxon>Lachnospiraceae</taxon>
        <taxon>Faecalicatena</taxon>
    </lineage>
</organism>
<comment type="caution">
    <text evidence="1">The sequence shown here is derived from an EMBL/GenBank/DDBJ whole genome shotgun (WGS) entry which is preliminary data.</text>
</comment>
<proteinExistence type="predicted"/>
<dbReference type="EMBL" id="JABACJ020000023">
    <property type="protein sequence ID" value="MBU3877797.1"/>
    <property type="molecule type" value="Genomic_DNA"/>
</dbReference>
<keyword evidence="2" id="KW-1185">Reference proteome</keyword>